<feature type="compositionally biased region" description="Acidic residues" evidence="1">
    <location>
        <begin position="1"/>
        <end position="11"/>
    </location>
</feature>
<evidence type="ECO:0000313" key="3">
    <source>
        <dbReference type="EMBL" id="KAF2602083.1"/>
    </source>
</evidence>
<evidence type="ECO:0000313" key="2">
    <source>
        <dbReference type="EMBL" id="KAF2568979.1"/>
    </source>
</evidence>
<dbReference type="AlphaFoldDB" id="A0A8S9L937"/>
<sequence>MNETTTAEDDQERNRPPGVKAAKGHDKKKMAERKALSEFQDMWSIKKEDMAMKERLSKMKPLDSLLAKQVPLAEYEEALKKKLINELLLN</sequence>
<comment type="caution">
    <text evidence="3">The sequence shown here is derived from an EMBL/GenBank/DDBJ whole genome shotgun (WGS) entry which is preliminary data.</text>
</comment>
<dbReference type="OrthoDB" id="10375692at2759"/>
<accession>A0A8S9L937</accession>
<feature type="region of interest" description="Disordered" evidence="1">
    <location>
        <begin position="1"/>
        <end position="32"/>
    </location>
</feature>
<reference evidence="3" key="1">
    <citation type="submission" date="2019-12" db="EMBL/GenBank/DDBJ databases">
        <title>Genome sequencing and annotation of Brassica cretica.</title>
        <authorList>
            <person name="Studholme D.J."/>
            <person name="Sarris P.F."/>
        </authorList>
    </citation>
    <scope>NUCLEOTIDE SEQUENCE</scope>
    <source>
        <strain evidence="2">PFS-001/15</strain>
        <strain evidence="3">PFS-102/07</strain>
        <tissue evidence="3">Leaf</tissue>
    </source>
</reference>
<dbReference type="EMBL" id="QGKY02000094">
    <property type="protein sequence ID" value="KAF2602083.1"/>
    <property type="molecule type" value="Genomic_DNA"/>
</dbReference>
<gene>
    <name evidence="2" type="ORF">F2Q68_00024807</name>
    <name evidence="3" type="ORF">F2Q70_00025408</name>
</gene>
<name>A0A8S9L937_BRACR</name>
<dbReference type="EMBL" id="QGKW02001911">
    <property type="protein sequence ID" value="KAF2568979.1"/>
    <property type="molecule type" value="Genomic_DNA"/>
</dbReference>
<proteinExistence type="predicted"/>
<dbReference type="Proteomes" id="UP000712281">
    <property type="component" value="Unassembled WGS sequence"/>
</dbReference>
<organism evidence="3">
    <name type="scientific">Brassica cretica</name>
    <name type="common">Mustard</name>
    <dbReference type="NCBI Taxonomy" id="69181"/>
    <lineage>
        <taxon>Eukaryota</taxon>
        <taxon>Viridiplantae</taxon>
        <taxon>Streptophyta</taxon>
        <taxon>Embryophyta</taxon>
        <taxon>Tracheophyta</taxon>
        <taxon>Spermatophyta</taxon>
        <taxon>Magnoliopsida</taxon>
        <taxon>eudicotyledons</taxon>
        <taxon>Gunneridae</taxon>
        <taxon>Pentapetalae</taxon>
        <taxon>rosids</taxon>
        <taxon>malvids</taxon>
        <taxon>Brassicales</taxon>
        <taxon>Brassicaceae</taxon>
        <taxon>Brassiceae</taxon>
        <taxon>Brassica</taxon>
    </lineage>
</organism>
<evidence type="ECO:0000256" key="1">
    <source>
        <dbReference type="SAM" id="MobiDB-lite"/>
    </source>
</evidence>
<protein>
    <recommendedName>
        <fullName evidence="4">No apical meristem-associated C-terminal domain-containing protein</fullName>
    </recommendedName>
</protein>
<evidence type="ECO:0008006" key="4">
    <source>
        <dbReference type="Google" id="ProtNLM"/>
    </source>
</evidence>